<protein>
    <submittedName>
        <fullName evidence="2">Uncharacterized protein</fullName>
    </submittedName>
</protein>
<feature type="region of interest" description="Disordered" evidence="1">
    <location>
        <begin position="1"/>
        <end position="92"/>
    </location>
</feature>
<name>A0A699S2I3_TANCI</name>
<dbReference type="AlphaFoldDB" id="A0A699S2I3"/>
<evidence type="ECO:0000313" key="2">
    <source>
        <dbReference type="EMBL" id="GFC91666.1"/>
    </source>
</evidence>
<feature type="compositionally biased region" description="Basic and acidic residues" evidence="1">
    <location>
        <begin position="12"/>
        <end position="29"/>
    </location>
</feature>
<evidence type="ECO:0000256" key="1">
    <source>
        <dbReference type="SAM" id="MobiDB-lite"/>
    </source>
</evidence>
<feature type="non-terminal residue" evidence="2">
    <location>
        <position position="1"/>
    </location>
</feature>
<organism evidence="2">
    <name type="scientific">Tanacetum cinerariifolium</name>
    <name type="common">Dalmatian daisy</name>
    <name type="synonym">Chrysanthemum cinerariifolium</name>
    <dbReference type="NCBI Taxonomy" id="118510"/>
    <lineage>
        <taxon>Eukaryota</taxon>
        <taxon>Viridiplantae</taxon>
        <taxon>Streptophyta</taxon>
        <taxon>Embryophyta</taxon>
        <taxon>Tracheophyta</taxon>
        <taxon>Spermatophyta</taxon>
        <taxon>Magnoliopsida</taxon>
        <taxon>eudicotyledons</taxon>
        <taxon>Gunneridae</taxon>
        <taxon>Pentapetalae</taxon>
        <taxon>asterids</taxon>
        <taxon>campanulids</taxon>
        <taxon>Asterales</taxon>
        <taxon>Asteraceae</taxon>
        <taxon>Asteroideae</taxon>
        <taxon>Anthemideae</taxon>
        <taxon>Anthemidinae</taxon>
        <taxon>Tanacetum</taxon>
    </lineage>
</organism>
<dbReference type="EMBL" id="BKCJ011133053">
    <property type="protein sequence ID" value="GFC91666.1"/>
    <property type="molecule type" value="Genomic_DNA"/>
</dbReference>
<gene>
    <name evidence="2" type="ORF">Tci_863636</name>
</gene>
<reference evidence="2" key="1">
    <citation type="journal article" date="2019" name="Sci. Rep.">
        <title>Draft genome of Tanacetum cinerariifolium, the natural source of mosquito coil.</title>
        <authorList>
            <person name="Yamashiro T."/>
            <person name="Shiraishi A."/>
            <person name="Satake H."/>
            <person name="Nakayama K."/>
        </authorList>
    </citation>
    <scope>NUCLEOTIDE SEQUENCE</scope>
</reference>
<proteinExistence type="predicted"/>
<feature type="compositionally biased region" description="Basic and acidic residues" evidence="1">
    <location>
        <begin position="45"/>
        <end position="57"/>
    </location>
</feature>
<feature type="compositionally biased region" description="Basic and acidic residues" evidence="1">
    <location>
        <begin position="67"/>
        <end position="77"/>
    </location>
</feature>
<sequence>LVDAVLQVAVEEDGRDRDGQARRRADQRLGDTTGQHARVTGHAGAGERTEDVDHAQHGAEQPQQRGHGGDGAKRGETLDDDSDGGDGTQNDR</sequence>
<accession>A0A699S2I3</accession>
<comment type="caution">
    <text evidence="2">The sequence shown here is derived from an EMBL/GenBank/DDBJ whole genome shotgun (WGS) entry which is preliminary data.</text>
</comment>